<dbReference type="SUPFAM" id="SSF56112">
    <property type="entry name" value="Protein kinase-like (PK-like)"/>
    <property type="match status" value="1"/>
</dbReference>
<dbReference type="Gene3D" id="1.10.510.10">
    <property type="entry name" value="Transferase(Phosphotransferase) domain 1"/>
    <property type="match status" value="1"/>
</dbReference>
<dbReference type="PROSITE" id="PS50011">
    <property type="entry name" value="PROTEIN_KINASE_DOM"/>
    <property type="match status" value="1"/>
</dbReference>
<organism evidence="2 3">
    <name type="scientific">Coemansia biformis</name>
    <dbReference type="NCBI Taxonomy" id="1286918"/>
    <lineage>
        <taxon>Eukaryota</taxon>
        <taxon>Fungi</taxon>
        <taxon>Fungi incertae sedis</taxon>
        <taxon>Zoopagomycota</taxon>
        <taxon>Kickxellomycotina</taxon>
        <taxon>Kickxellomycetes</taxon>
        <taxon>Kickxellales</taxon>
        <taxon>Kickxellaceae</taxon>
        <taxon>Coemansia</taxon>
    </lineage>
</organism>
<sequence>LVLRYHQRINPLGKEVVRVSGPYAVHSRVSDTQYRLVEIDGTILEDQVHGRWLGPYVKPTSGVVPYIKSVYELIIILNDVVKALGALAGCNILHRDISDSNIMFTRDKYGNVCGVLIDLDNAVDAERAQIDKRPICTGTLPFMSVNNLEQSDAVRKMVDELESMLYLLIWMG</sequence>
<evidence type="ECO:0000259" key="1">
    <source>
        <dbReference type="PROSITE" id="PS50011"/>
    </source>
</evidence>
<dbReference type="GO" id="GO:0005524">
    <property type="term" value="F:ATP binding"/>
    <property type="evidence" value="ECO:0007669"/>
    <property type="project" value="InterPro"/>
</dbReference>
<dbReference type="InterPro" id="IPR011009">
    <property type="entry name" value="Kinase-like_dom_sf"/>
</dbReference>
<feature type="non-terminal residue" evidence="2">
    <location>
        <position position="172"/>
    </location>
</feature>
<dbReference type="InterPro" id="IPR000719">
    <property type="entry name" value="Prot_kinase_dom"/>
</dbReference>
<feature type="non-terminal residue" evidence="2">
    <location>
        <position position="1"/>
    </location>
</feature>
<feature type="domain" description="Protein kinase" evidence="1">
    <location>
        <begin position="1"/>
        <end position="172"/>
    </location>
</feature>
<dbReference type="GO" id="GO:0004672">
    <property type="term" value="F:protein kinase activity"/>
    <property type="evidence" value="ECO:0007669"/>
    <property type="project" value="InterPro"/>
</dbReference>
<dbReference type="Proteomes" id="UP001143981">
    <property type="component" value="Unassembled WGS sequence"/>
</dbReference>
<accession>A0A9W7XUI5</accession>
<keyword evidence="3" id="KW-1185">Reference proteome</keyword>
<dbReference type="Pfam" id="PF17667">
    <property type="entry name" value="Pkinase_fungal"/>
    <property type="match status" value="1"/>
</dbReference>
<reference evidence="2" key="1">
    <citation type="submission" date="2022-07" db="EMBL/GenBank/DDBJ databases">
        <title>Phylogenomic reconstructions and comparative analyses of Kickxellomycotina fungi.</title>
        <authorList>
            <person name="Reynolds N.K."/>
            <person name="Stajich J.E."/>
            <person name="Barry K."/>
            <person name="Grigoriev I.V."/>
            <person name="Crous P."/>
            <person name="Smith M.E."/>
        </authorList>
    </citation>
    <scope>NUCLEOTIDE SEQUENCE</scope>
    <source>
        <strain evidence="2">BCRC 34381</strain>
    </source>
</reference>
<evidence type="ECO:0000313" key="2">
    <source>
        <dbReference type="EMBL" id="KAJ1718688.1"/>
    </source>
</evidence>
<gene>
    <name evidence="2" type="ORF">LPJ61_006511</name>
</gene>
<dbReference type="OrthoDB" id="5584477at2759"/>
<dbReference type="InterPro" id="IPR040976">
    <property type="entry name" value="Pkinase_fungal"/>
</dbReference>
<dbReference type="AlphaFoldDB" id="A0A9W7XUI5"/>
<evidence type="ECO:0000313" key="3">
    <source>
        <dbReference type="Proteomes" id="UP001143981"/>
    </source>
</evidence>
<comment type="caution">
    <text evidence="2">The sequence shown here is derived from an EMBL/GenBank/DDBJ whole genome shotgun (WGS) entry which is preliminary data.</text>
</comment>
<dbReference type="PANTHER" id="PTHR38248">
    <property type="entry name" value="FUNK1 6"/>
    <property type="match status" value="1"/>
</dbReference>
<protein>
    <recommendedName>
        <fullName evidence="1">Protein kinase domain-containing protein</fullName>
    </recommendedName>
</protein>
<dbReference type="EMBL" id="JANBOI010003272">
    <property type="protein sequence ID" value="KAJ1718688.1"/>
    <property type="molecule type" value="Genomic_DNA"/>
</dbReference>
<name>A0A9W7XUI5_9FUNG</name>
<dbReference type="PANTHER" id="PTHR38248:SF2">
    <property type="entry name" value="FUNK1 11"/>
    <property type="match status" value="1"/>
</dbReference>
<proteinExistence type="predicted"/>